<feature type="region of interest" description="Disordered" evidence="1">
    <location>
        <begin position="308"/>
        <end position="327"/>
    </location>
</feature>
<feature type="compositionally biased region" description="Low complexity" evidence="1">
    <location>
        <begin position="309"/>
        <end position="320"/>
    </location>
</feature>
<feature type="chain" id="PRO_5047281658" evidence="3">
    <location>
        <begin position="36"/>
        <end position="901"/>
    </location>
</feature>
<reference evidence="5" key="1">
    <citation type="submission" date="2025-08" db="UniProtKB">
        <authorList>
            <consortium name="RefSeq"/>
        </authorList>
    </citation>
    <scope>IDENTIFICATION</scope>
</reference>
<protein>
    <submittedName>
        <fullName evidence="5">Mucin-3A isoform X1</fullName>
    </submittedName>
</protein>
<keyword evidence="2" id="KW-0472">Membrane</keyword>
<keyword evidence="2" id="KW-0812">Transmembrane</keyword>
<keyword evidence="4" id="KW-1185">Reference proteome</keyword>
<feature type="region of interest" description="Disordered" evidence="1">
    <location>
        <begin position="802"/>
        <end position="836"/>
    </location>
</feature>
<evidence type="ECO:0000256" key="1">
    <source>
        <dbReference type="SAM" id="MobiDB-lite"/>
    </source>
</evidence>
<keyword evidence="3" id="KW-0732">Signal</keyword>
<evidence type="ECO:0000256" key="3">
    <source>
        <dbReference type="SAM" id="SignalP"/>
    </source>
</evidence>
<proteinExistence type="predicted"/>
<feature type="transmembrane region" description="Helical" evidence="2">
    <location>
        <begin position="840"/>
        <end position="865"/>
    </location>
</feature>
<dbReference type="Proteomes" id="UP000694888">
    <property type="component" value="Unplaced"/>
</dbReference>
<dbReference type="RefSeq" id="XP_005099345.1">
    <property type="nucleotide sequence ID" value="XM_005099288.2"/>
</dbReference>
<evidence type="ECO:0000256" key="2">
    <source>
        <dbReference type="SAM" id="Phobius"/>
    </source>
</evidence>
<feature type="signal peptide" evidence="3">
    <location>
        <begin position="1"/>
        <end position="35"/>
    </location>
</feature>
<evidence type="ECO:0000313" key="5">
    <source>
        <dbReference type="RefSeq" id="XP_005099345.1"/>
    </source>
</evidence>
<feature type="region of interest" description="Disordered" evidence="1">
    <location>
        <begin position="874"/>
        <end position="901"/>
    </location>
</feature>
<name>A0ABM0JQS1_APLCA</name>
<gene>
    <name evidence="5" type="primary">LOC101858032</name>
</gene>
<accession>A0ABM0JQS1</accession>
<feature type="compositionally biased region" description="Polar residues" evidence="1">
    <location>
        <begin position="802"/>
        <end position="822"/>
    </location>
</feature>
<keyword evidence="2" id="KW-1133">Transmembrane helix</keyword>
<sequence length="901" mass="95485">MIKPNLAMDFGTVSMRSRAATVIVVLSVCLTVSNAKVDNTTGTNGSGVNQTPPGNNSTGIGPTLATDVQVQSEIECARVCFMNKTYSDACCMVLFKHEQQQGLYCGLNIEWRDPDTITSKDVAVHVYQQENSTTDLQAPSCSTFIVLSENQTRTMSSPANVTSQPCRLLVSAQPGQRIKMSAQLLCNQGCTTEDVLFIDNVLGFETSSTHQLSQPIAVCLGSNSSQSEHAVLLSTNDGYFLWELWLGSGSAASYNITLSAESISDPPCSECTHWTSGVSTSEAGYPCNRESRFKPVPKHDNLTNVAAETTTSTSNLTSPTDEIGNSSLTTRNIVPTHTSELPSNTKPSVGTSIATHSGIPTFQASYHLATPTLQMPSHNSKTLVDQVSYGNWVASTNPISFEKSAVTSAIISFGGSIEYSEMVSYENSVISSGPMPSLNLTLNELVASDNLVKTSVSPKNLVTSSELVSSENLVTSSKLVSSENLVTTSVSSENLVTTSISSENLVTASVSSENLVTASVSSENLVTASVSSENLVTSSELVSLENLVTSSVSSENLVTSSILVSSENLVTSSELVPSENLVTPIELLSSENWVISTETSENMVSPTELAPSDNWMTTTGLHSSDNWMTTTELHSSDNWMTTTGLHPSDNWMTTTELHSSDNWMTTTELHSSDNWMTTTEPSSHENWVTSARLILSENSATHTMMFETGNLLTVIETLSPEYSVTFTTLPSSGSLIKPSETFSPGGVVTAFELLSSRADVEPISLGTASKPLASGTEQVSKNTISRVTSSRPPAPAVTIKASSTMVQSVGETSGPPETNVSTARPHPQGYSGGGGSSATVGAVAGGSVAAVVVAGAGTAGLLVLYRRWRQMGRVAPRKQTAEETDPEIEMPMSPSPKPTTT</sequence>
<feature type="region of interest" description="Disordered" evidence="1">
    <location>
        <begin position="40"/>
        <end position="60"/>
    </location>
</feature>
<organism evidence="4 5">
    <name type="scientific">Aplysia californica</name>
    <name type="common">California sea hare</name>
    <dbReference type="NCBI Taxonomy" id="6500"/>
    <lineage>
        <taxon>Eukaryota</taxon>
        <taxon>Metazoa</taxon>
        <taxon>Spiralia</taxon>
        <taxon>Lophotrochozoa</taxon>
        <taxon>Mollusca</taxon>
        <taxon>Gastropoda</taxon>
        <taxon>Heterobranchia</taxon>
        <taxon>Euthyneura</taxon>
        <taxon>Tectipleura</taxon>
        <taxon>Aplysiida</taxon>
        <taxon>Aplysioidea</taxon>
        <taxon>Aplysiidae</taxon>
        <taxon>Aplysia</taxon>
    </lineage>
</organism>
<dbReference type="GeneID" id="101858032"/>
<evidence type="ECO:0000313" key="4">
    <source>
        <dbReference type="Proteomes" id="UP000694888"/>
    </source>
</evidence>